<evidence type="ECO:0000313" key="2">
    <source>
        <dbReference type="Proteomes" id="UP000664859"/>
    </source>
</evidence>
<name>A0A835YYN4_9STRA</name>
<dbReference type="EMBL" id="JAFCMP010000179">
    <property type="protein sequence ID" value="KAG5184041.1"/>
    <property type="molecule type" value="Genomic_DNA"/>
</dbReference>
<sequence>MTARGKGLDKTITITKPLLTKKGRNAQRAERRRALADSLDVTKMTAEEKAHFEKYGLYCCLRTADCKTCGGAGEGPYASACDDCVCGGCGGEKFDCGGCSYVSEFCISSDESEDDDSESESTHSSC</sequence>
<proteinExistence type="predicted"/>
<dbReference type="AlphaFoldDB" id="A0A835YYN4"/>
<accession>A0A835YYN4</accession>
<protein>
    <submittedName>
        <fullName evidence="1">Uncharacterized protein</fullName>
    </submittedName>
</protein>
<comment type="caution">
    <text evidence="1">The sequence shown here is derived from an EMBL/GenBank/DDBJ whole genome shotgun (WGS) entry which is preliminary data.</text>
</comment>
<gene>
    <name evidence="1" type="ORF">JKP88DRAFT_244911</name>
</gene>
<reference evidence="1" key="1">
    <citation type="submission" date="2021-02" db="EMBL/GenBank/DDBJ databases">
        <title>First Annotated Genome of the Yellow-green Alga Tribonema minus.</title>
        <authorList>
            <person name="Mahan K.M."/>
        </authorList>
    </citation>
    <scope>NUCLEOTIDE SEQUENCE</scope>
    <source>
        <strain evidence="1">UTEX B ZZ1240</strain>
    </source>
</reference>
<dbReference type="Proteomes" id="UP000664859">
    <property type="component" value="Unassembled WGS sequence"/>
</dbReference>
<organism evidence="1 2">
    <name type="scientific">Tribonema minus</name>
    <dbReference type="NCBI Taxonomy" id="303371"/>
    <lineage>
        <taxon>Eukaryota</taxon>
        <taxon>Sar</taxon>
        <taxon>Stramenopiles</taxon>
        <taxon>Ochrophyta</taxon>
        <taxon>PX clade</taxon>
        <taxon>Xanthophyceae</taxon>
        <taxon>Tribonematales</taxon>
        <taxon>Tribonemataceae</taxon>
        <taxon>Tribonema</taxon>
    </lineage>
</organism>
<keyword evidence="2" id="KW-1185">Reference proteome</keyword>
<evidence type="ECO:0000313" key="1">
    <source>
        <dbReference type="EMBL" id="KAG5184041.1"/>
    </source>
</evidence>